<dbReference type="PROSITE" id="PS51257">
    <property type="entry name" value="PROKAR_LIPOPROTEIN"/>
    <property type="match status" value="1"/>
</dbReference>
<keyword evidence="2" id="KW-1185">Reference proteome</keyword>
<name>A0A9X2WTY3_9GAMM</name>
<dbReference type="InterPro" id="IPR025731">
    <property type="entry name" value="YecR-like"/>
</dbReference>
<dbReference type="RefSeq" id="WP_014609909.1">
    <property type="nucleotide sequence ID" value="NZ_JAMTCC010000011.1"/>
</dbReference>
<sequence length="107" mass="11670">MQYRMRSVSLALLTLVIVSGCSSVPIDWNAMDGSKSNGTVELAYEYRPILDTPPSDDHDANLIANQKCQGWGYLSAEAFGGATKSCAKTYNGDCVRVKVTKVFQCLK</sequence>
<dbReference type="EMBL" id="JAMTCC010000011">
    <property type="protein sequence ID" value="MCT7945418.1"/>
    <property type="molecule type" value="Genomic_DNA"/>
</dbReference>
<dbReference type="Pfam" id="PF13992">
    <property type="entry name" value="YecR"/>
    <property type="match status" value="1"/>
</dbReference>
<dbReference type="Proteomes" id="UP001155604">
    <property type="component" value="Unassembled WGS sequence"/>
</dbReference>
<comment type="caution">
    <text evidence="1">The sequence shown here is derived from an EMBL/GenBank/DDBJ whole genome shotgun (WGS) entry which is preliminary data.</text>
</comment>
<gene>
    <name evidence="1" type="ORF">NE536_08530</name>
</gene>
<evidence type="ECO:0000313" key="2">
    <source>
        <dbReference type="Proteomes" id="UP001155604"/>
    </source>
</evidence>
<evidence type="ECO:0000313" key="1">
    <source>
        <dbReference type="EMBL" id="MCT7945418.1"/>
    </source>
</evidence>
<reference evidence="1" key="1">
    <citation type="journal article" date="2023" name="Int. J. Syst. Evol. Microbiol.">
        <title>&lt;i&gt;Shewanella septentrionalis&lt;/i&gt; sp. nov. and &lt;i&gt;Shewanella holmiensis&lt;/i&gt; sp. nov., isolated from Baltic Sea water and sediments.</title>
        <authorList>
            <person name="Martin-Rodriguez A.J."/>
            <person name="Thorell K."/>
            <person name="Joffre E."/>
            <person name="Jensie-Markopoulos S."/>
            <person name="Moore E.R.B."/>
            <person name="Sjoling A."/>
        </authorList>
    </citation>
    <scope>NUCLEOTIDE SEQUENCE</scope>
    <source>
        <strain evidence="1">SP1W3</strain>
    </source>
</reference>
<protein>
    <submittedName>
        <fullName evidence="1">YecR-like lipofamily protein</fullName>
    </submittedName>
</protein>
<proteinExistence type="predicted"/>
<dbReference type="AlphaFoldDB" id="A0A9X2WTY3"/>
<organism evidence="1 2">
    <name type="scientific">Shewanella septentrionalis</name>
    <dbReference type="NCBI Taxonomy" id="2952223"/>
    <lineage>
        <taxon>Bacteria</taxon>
        <taxon>Pseudomonadati</taxon>
        <taxon>Pseudomonadota</taxon>
        <taxon>Gammaproteobacteria</taxon>
        <taxon>Alteromonadales</taxon>
        <taxon>Shewanellaceae</taxon>
        <taxon>Shewanella</taxon>
    </lineage>
</organism>
<accession>A0A9X2WTY3</accession>